<evidence type="ECO:0000256" key="1">
    <source>
        <dbReference type="ARBA" id="ARBA00006738"/>
    </source>
</evidence>
<dbReference type="Pfam" id="PF02021">
    <property type="entry name" value="UPF0102"/>
    <property type="match status" value="1"/>
</dbReference>
<reference evidence="4" key="1">
    <citation type="journal article" date="2019" name="Int. J. Syst. Evol. Microbiol.">
        <title>The Global Catalogue of Microorganisms (GCM) 10K type strain sequencing project: providing services to taxonomists for standard genome sequencing and annotation.</title>
        <authorList>
            <consortium name="The Broad Institute Genomics Platform"/>
            <consortium name="The Broad Institute Genome Sequencing Center for Infectious Disease"/>
            <person name="Wu L."/>
            <person name="Ma J."/>
        </authorList>
    </citation>
    <scope>NUCLEOTIDE SEQUENCE [LARGE SCALE GENOMIC DNA]</scope>
    <source>
        <strain evidence="4">CGMCC 4.7242</strain>
    </source>
</reference>
<evidence type="ECO:0000256" key="2">
    <source>
        <dbReference type="HAMAP-Rule" id="MF_00048"/>
    </source>
</evidence>
<dbReference type="InterPro" id="IPR003509">
    <property type="entry name" value="UPF0102_YraN-like"/>
</dbReference>
<name>A0ABW4SB88_9RHOB</name>
<dbReference type="Proteomes" id="UP001597353">
    <property type="component" value="Unassembled WGS sequence"/>
</dbReference>
<sequence>MNGSRNFHAGRVAEERVADSYRRSGHQVAASRWRGKSGEIDLILSSPEGLVFVEVKKSTSFARAAENLGARQIRRLFNAAQEFLGVRGFTLDTPMRFDVALVDGAGNIDILPNALCA</sequence>
<dbReference type="RefSeq" id="WP_390264501.1">
    <property type="nucleotide sequence ID" value="NZ_JBHUGH010000013.1"/>
</dbReference>
<evidence type="ECO:0000313" key="3">
    <source>
        <dbReference type="EMBL" id="MFD1913882.1"/>
    </source>
</evidence>
<dbReference type="EMBL" id="JBHUGH010000013">
    <property type="protein sequence ID" value="MFD1913882.1"/>
    <property type="molecule type" value="Genomic_DNA"/>
</dbReference>
<dbReference type="PANTHER" id="PTHR34039:SF1">
    <property type="entry name" value="UPF0102 PROTEIN YRAN"/>
    <property type="match status" value="1"/>
</dbReference>
<comment type="similarity">
    <text evidence="1 2">Belongs to the UPF0102 family.</text>
</comment>
<proteinExistence type="inferred from homology"/>
<dbReference type="InterPro" id="IPR011856">
    <property type="entry name" value="tRNA_endonuc-like_dom_sf"/>
</dbReference>
<evidence type="ECO:0000313" key="4">
    <source>
        <dbReference type="Proteomes" id="UP001597353"/>
    </source>
</evidence>
<dbReference type="PANTHER" id="PTHR34039">
    <property type="entry name" value="UPF0102 PROTEIN YRAN"/>
    <property type="match status" value="1"/>
</dbReference>
<protein>
    <recommendedName>
        <fullName evidence="2">UPF0102 protein ACFSGJ_16835</fullName>
    </recommendedName>
</protein>
<dbReference type="SUPFAM" id="SSF52980">
    <property type="entry name" value="Restriction endonuclease-like"/>
    <property type="match status" value="1"/>
</dbReference>
<comment type="caution">
    <text evidence="3">The sequence shown here is derived from an EMBL/GenBank/DDBJ whole genome shotgun (WGS) entry which is preliminary data.</text>
</comment>
<dbReference type="HAMAP" id="MF_00048">
    <property type="entry name" value="UPF0102"/>
    <property type="match status" value="1"/>
</dbReference>
<organism evidence="3 4">
    <name type="scientific">Halodurantibacterium flavum</name>
    <dbReference type="NCBI Taxonomy" id="1382802"/>
    <lineage>
        <taxon>Bacteria</taxon>
        <taxon>Pseudomonadati</taxon>
        <taxon>Pseudomonadota</taxon>
        <taxon>Alphaproteobacteria</taxon>
        <taxon>Rhodobacterales</taxon>
        <taxon>Paracoccaceae</taxon>
        <taxon>Halodurantibacterium</taxon>
    </lineage>
</organism>
<dbReference type="InterPro" id="IPR011335">
    <property type="entry name" value="Restrct_endonuc-II-like"/>
</dbReference>
<gene>
    <name evidence="3" type="ORF">ACFSGJ_16835</name>
</gene>
<accession>A0ABW4SB88</accession>
<keyword evidence="4" id="KW-1185">Reference proteome</keyword>
<dbReference type="Gene3D" id="3.40.1350.10">
    <property type="match status" value="1"/>
</dbReference>